<dbReference type="SMART" id="SM00271">
    <property type="entry name" value="DnaJ"/>
    <property type="match status" value="1"/>
</dbReference>
<dbReference type="PROSITE" id="PS50076">
    <property type="entry name" value="DNAJ_2"/>
    <property type="match status" value="1"/>
</dbReference>
<evidence type="ECO:0000313" key="10">
    <source>
        <dbReference type="Proteomes" id="UP000294325"/>
    </source>
</evidence>
<dbReference type="NCBIfam" id="NF006948">
    <property type="entry name" value="PRK09430.1"/>
    <property type="match status" value="1"/>
</dbReference>
<dbReference type="PANTHER" id="PTHR24074">
    <property type="entry name" value="CO-CHAPERONE PROTEIN DJLA"/>
    <property type="match status" value="1"/>
</dbReference>
<evidence type="ECO:0000313" key="9">
    <source>
        <dbReference type="EMBL" id="QBQ53661.1"/>
    </source>
</evidence>
<evidence type="ECO:0000256" key="3">
    <source>
        <dbReference type="ARBA" id="ARBA00022692"/>
    </source>
</evidence>
<dbReference type="InterPro" id="IPR007791">
    <property type="entry name" value="DjlA_N"/>
</dbReference>
<proteinExistence type="inferred from homology"/>
<dbReference type="Proteomes" id="UP000294325">
    <property type="component" value="Chromosome"/>
</dbReference>
<gene>
    <name evidence="7 9" type="primary">djlA</name>
    <name evidence="9" type="ORF">E3U44_03405</name>
</gene>
<dbReference type="CDD" id="cd07316">
    <property type="entry name" value="terB_like_DjlA"/>
    <property type="match status" value="1"/>
</dbReference>
<dbReference type="SUPFAM" id="SSF158682">
    <property type="entry name" value="TerB-like"/>
    <property type="match status" value="1"/>
</dbReference>
<dbReference type="CDD" id="cd06257">
    <property type="entry name" value="DnaJ"/>
    <property type="match status" value="1"/>
</dbReference>
<dbReference type="GO" id="GO:0005886">
    <property type="term" value="C:plasma membrane"/>
    <property type="evidence" value="ECO:0007669"/>
    <property type="project" value="UniProtKB-SubCell"/>
</dbReference>
<dbReference type="RefSeq" id="WP_134356673.1">
    <property type="nucleotide sequence ID" value="NZ_CP038033.1"/>
</dbReference>
<dbReference type="Pfam" id="PF05099">
    <property type="entry name" value="TerB"/>
    <property type="match status" value="1"/>
</dbReference>
<dbReference type="InterPro" id="IPR050817">
    <property type="entry name" value="DjlA_DnaK_co-chaperone"/>
</dbReference>
<keyword evidence="1 7" id="KW-1003">Cell membrane</keyword>
<dbReference type="OrthoDB" id="9782583at2"/>
<feature type="topological domain" description="Periplasmic" evidence="7">
    <location>
        <begin position="1"/>
        <end position="6"/>
    </location>
</feature>
<keyword evidence="2 7" id="KW-0997">Cell inner membrane</keyword>
<dbReference type="HAMAP" id="MF_01153">
    <property type="entry name" value="DjlA"/>
    <property type="match status" value="1"/>
</dbReference>
<comment type="subunit">
    <text evidence="7">Homodimer.</text>
</comment>
<evidence type="ECO:0000256" key="4">
    <source>
        <dbReference type="ARBA" id="ARBA00022989"/>
    </source>
</evidence>
<dbReference type="InterPro" id="IPR001623">
    <property type="entry name" value="DnaJ_domain"/>
</dbReference>
<keyword evidence="3 7" id="KW-0812">Transmembrane</keyword>
<feature type="domain" description="J" evidence="8">
    <location>
        <begin position="198"/>
        <end position="262"/>
    </location>
</feature>
<sequence length="263" mass="29733">MSWWGKAFGGAFGFLLGGPLGGLLGAALGHQIDTGLEKIASLGLHPEERKRIQNTFFTTTFSVMGHLAKADGWISPNEIRMAESIMTRMQLSPERRRAAIELFNQGKQPNFPLDEVLDQFYRDCRYRHILVRVFLQIQLQAATADGPINTAKQQLLWYIFARLRISRREFETLLSLLQGTWRQETAGSGRMRQSDLKQAYAVLEISENASNTEVKHAYRRLMSQHHPDKLVAKGLPEDMMALATEKAKAIGAAYDQIRKARGF</sequence>
<dbReference type="EMBL" id="CP038033">
    <property type="protein sequence ID" value="QBQ53661.1"/>
    <property type="molecule type" value="Genomic_DNA"/>
</dbReference>
<organism evidence="9 10">
    <name type="scientific">Nitrosococcus wardiae</name>
    <dbReference type="NCBI Taxonomy" id="1814290"/>
    <lineage>
        <taxon>Bacteria</taxon>
        <taxon>Pseudomonadati</taxon>
        <taxon>Pseudomonadota</taxon>
        <taxon>Gammaproteobacteria</taxon>
        <taxon>Chromatiales</taxon>
        <taxon>Chromatiaceae</taxon>
        <taxon>Nitrosococcus</taxon>
    </lineage>
</organism>
<keyword evidence="5 7" id="KW-0472">Membrane</keyword>
<evidence type="ECO:0000256" key="2">
    <source>
        <dbReference type="ARBA" id="ARBA00022519"/>
    </source>
</evidence>
<dbReference type="Gene3D" id="1.10.287.110">
    <property type="entry name" value="DnaJ domain"/>
    <property type="match status" value="1"/>
</dbReference>
<evidence type="ECO:0000256" key="7">
    <source>
        <dbReference type="HAMAP-Rule" id="MF_01153"/>
    </source>
</evidence>
<comment type="subcellular location">
    <subcellularLocation>
        <location evidence="7">Cell inner membrane</location>
        <topology evidence="7">Single-pass type III membrane protein</topology>
    </subcellularLocation>
</comment>
<evidence type="ECO:0000256" key="1">
    <source>
        <dbReference type="ARBA" id="ARBA00022475"/>
    </source>
</evidence>
<comment type="domain">
    <text evidence="7">The transmembrane domain is a dimerization domain.</text>
</comment>
<evidence type="ECO:0000256" key="5">
    <source>
        <dbReference type="ARBA" id="ARBA00023136"/>
    </source>
</evidence>
<dbReference type="GO" id="GO:0051087">
    <property type="term" value="F:protein-folding chaperone binding"/>
    <property type="evidence" value="ECO:0007669"/>
    <property type="project" value="InterPro"/>
</dbReference>
<dbReference type="Pfam" id="PF00226">
    <property type="entry name" value="DnaJ"/>
    <property type="match status" value="1"/>
</dbReference>
<evidence type="ECO:0000256" key="6">
    <source>
        <dbReference type="ARBA" id="ARBA00023186"/>
    </source>
</evidence>
<keyword evidence="10" id="KW-1185">Reference proteome</keyword>
<dbReference type="Gene3D" id="1.10.3680.10">
    <property type="entry name" value="TerB-like"/>
    <property type="match status" value="1"/>
</dbReference>
<name>A0A4P7BUY7_9GAMM</name>
<evidence type="ECO:0000259" key="8">
    <source>
        <dbReference type="PROSITE" id="PS50076"/>
    </source>
</evidence>
<dbReference type="AlphaFoldDB" id="A0A4P7BUY7"/>
<reference evidence="9 10" key="1">
    <citation type="submission" date="2019-03" db="EMBL/GenBank/DDBJ databases">
        <title>The genome sequence of Nitrosococcus wardiae strain D1FHST reveals the archetypal metabolic capacity of ammonia-oxidizing Gammaproteobacteria.</title>
        <authorList>
            <person name="Wang L."/>
            <person name="Lim C.K."/>
            <person name="Hanson T.E."/>
            <person name="Dang H."/>
            <person name="Klotz M.G."/>
        </authorList>
    </citation>
    <scope>NUCLEOTIDE SEQUENCE [LARGE SCALE GENOMIC DNA]</scope>
    <source>
        <strain evidence="9 10">D1FHS</strain>
    </source>
</reference>
<dbReference type="PRINTS" id="PR00625">
    <property type="entry name" value="JDOMAIN"/>
</dbReference>
<keyword evidence="6 7" id="KW-0143">Chaperone</keyword>
<dbReference type="InterPro" id="IPR023749">
    <property type="entry name" value="DjlA"/>
</dbReference>
<accession>A0A4P7BUY7</accession>
<dbReference type="InterPro" id="IPR036869">
    <property type="entry name" value="J_dom_sf"/>
</dbReference>
<comment type="function">
    <text evidence="7">Regulatory DnaK co-chaperone. Direct interaction between DnaK and DjlA is needed for the induction of the wcaABCDE operon, involved in the synthesis of a colanic acid polysaccharide capsule, possibly through activation of the RcsB/RcsC phosphotransfer signaling pathway. The colanic acid capsule may help the bacterium survive conditions outside the host.</text>
</comment>
<dbReference type="InterPro" id="IPR029024">
    <property type="entry name" value="TerB-like"/>
</dbReference>
<keyword evidence="4 7" id="KW-1133">Transmembrane helix</keyword>
<dbReference type="KEGG" id="nwr:E3U44_03405"/>
<feature type="topological domain" description="Cytoplasmic" evidence="7">
    <location>
        <begin position="31"/>
        <end position="263"/>
    </location>
</feature>
<dbReference type="SUPFAM" id="SSF46565">
    <property type="entry name" value="Chaperone J-domain"/>
    <property type="match status" value="1"/>
</dbReference>
<protein>
    <recommendedName>
        <fullName evidence="7">Co-chaperone protein DjlA</fullName>
    </recommendedName>
</protein>